<gene>
    <name evidence="1" type="ORF">PCOR1329_LOCUS4086</name>
</gene>
<accession>A0ABN9PR57</accession>
<dbReference type="Proteomes" id="UP001189429">
    <property type="component" value="Unassembled WGS sequence"/>
</dbReference>
<evidence type="ECO:0000313" key="2">
    <source>
        <dbReference type="Proteomes" id="UP001189429"/>
    </source>
</evidence>
<dbReference type="EMBL" id="CAUYUJ010001059">
    <property type="protein sequence ID" value="CAK0793952.1"/>
    <property type="molecule type" value="Genomic_DNA"/>
</dbReference>
<reference evidence="1" key="1">
    <citation type="submission" date="2023-10" db="EMBL/GenBank/DDBJ databases">
        <authorList>
            <person name="Chen Y."/>
            <person name="Shah S."/>
            <person name="Dougan E. K."/>
            <person name="Thang M."/>
            <person name="Chan C."/>
        </authorList>
    </citation>
    <scope>NUCLEOTIDE SEQUENCE [LARGE SCALE GENOMIC DNA]</scope>
</reference>
<organism evidence="1 2">
    <name type="scientific">Prorocentrum cordatum</name>
    <dbReference type="NCBI Taxonomy" id="2364126"/>
    <lineage>
        <taxon>Eukaryota</taxon>
        <taxon>Sar</taxon>
        <taxon>Alveolata</taxon>
        <taxon>Dinophyceae</taxon>
        <taxon>Prorocentrales</taxon>
        <taxon>Prorocentraceae</taxon>
        <taxon>Prorocentrum</taxon>
    </lineage>
</organism>
<keyword evidence="2" id="KW-1185">Reference proteome</keyword>
<evidence type="ECO:0000313" key="1">
    <source>
        <dbReference type="EMBL" id="CAK0793952.1"/>
    </source>
</evidence>
<feature type="non-terminal residue" evidence="1">
    <location>
        <position position="1"/>
    </location>
</feature>
<sequence length="99" mass="9780">ATAKAMAGAADGAASATAAGARARGGLRGWCISRPRCGGGKGGKEGDGRVAVQGAAALRTWRWAYSSTPASALLGPAAAAHEVLEEATASTASWRADLR</sequence>
<proteinExistence type="predicted"/>
<comment type="caution">
    <text evidence="1">The sequence shown here is derived from an EMBL/GenBank/DDBJ whole genome shotgun (WGS) entry which is preliminary data.</text>
</comment>
<name>A0ABN9PR57_9DINO</name>
<protein>
    <submittedName>
        <fullName evidence="1">Uncharacterized protein</fullName>
    </submittedName>
</protein>